<feature type="domain" description="PhoU" evidence="10">
    <location>
        <begin position="149"/>
        <end position="233"/>
    </location>
</feature>
<dbReference type="SUPFAM" id="SSF109755">
    <property type="entry name" value="PhoU-like"/>
    <property type="match status" value="1"/>
</dbReference>
<reference evidence="11" key="1">
    <citation type="submission" date="2022-09" db="EMBL/GenBank/DDBJ databases">
        <title>Isolation and characterization of 3-chlorobenzoate degrading bacteria from soils in Shizuoka.</title>
        <authorList>
            <person name="Ifat A."/>
            <person name="Ogawa N."/>
            <person name="Kimbara K."/>
            <person name="Moriuchi R."/>
            <person name="Dohra H."/>
            <person name="Shintani M."/>
        </authorList>
    </citation>
    <scope>NUCLEOTIDE SEQUENCE</scope>
    <source>
        <strain evidence="11">19CS4-2</strain>
    </source>
</reference>
<accession>A0AA37IHV2</accession>
<dbReference type="InterPro" id="IPR028366">
    <property type="entry name" value="PhoU"/>
</dbReference>
<dbReference type="EMBL" id="BPUS01000029">
    <property type="protein sequence ID" value="GJH29957.1"/>
    <property type="molecule type" value="Genomic_DNA"/>
</dbReference>
<evidence type="ECO:0000256" key="7">
    <source>
        <dbReference type="ARBA" id="ARBA00056181"/>
    </source>
</evidence>
<dbReference type="GO" id="GO:0006817">
    <property type="term" value="P:phosphate ion transport"/>
    <property type="evidence" value="ECO:0007669"/>
    <property type="project" value="UniProtKB-KW"/>
</dbReference>
<dbReference type="GO" id="GO:0045936">
    <property type="term" value="P:negative regulation of phosphate metabolic process"/>
    <property type="evidence" value="ECO:0007669"/>
    <property type="project" value="InterPro"/>
</dbReference>
<organism evidence="11 12">
    <name type="scientific">Caballeronia novacaledonica</name>
    <dbReference type="NCBI Taxonomy" id="1544861"/>
    <lineage>
        <taxon>Bacteria</taxon>
        <taxon>Pseudomonadati</taxon>
        <taxon>Pseudomonadota</taxon>
        <taxon>Betaproteobacteria</taxon>
        <taxon>Burkholderiales</taxon>
        <taxon>Burkholderiaceae</taxon>
        <taxon>Caballeronia</taxon>
    </lineage>
</organism>
<gene>
    <name evidence="11" type="primary">phoU</name>
    <name evidence="11" type="ORF">CBA19CS42_35595</name>
</gene>
<evidence type="ECO:0000256" key="3">
    <source>
        <dbReference type="ARBA" id="ARBA00011738"/>
    </source>
</evidence>
<sequence length="256" mass="28721">MLTAMAQPQVMASSLRQIEGGAMVEKHLSSQFDADLRQLLGRLLAMGGMVELQMTRAVATLERFNPSVFEAIRDDEKQINIAEREIDELLEQVIARRQPAARDFRLLMATSKCIGNLERAADEARQVAKRARRIDEQRELGFLRTPEVLKAGQLASDLLHRALDAFARMDTNAANQVMQDDRAIDEEFRAFTTRMVPFMSDNPRMISMALDYMFVAKAIERVGDHATNIAEFVLYVVGGTDIRHAAGARLPQSNTV</sequence>
<dbReference type="FunFam" id="1.20.58.220:FF:000004">
    <property type="entry name" value="Phosphate-specific transport system accessory protein PhoU"/>
    <property type="match status" value="1"/>
</dbReference>
<dbReference type="Gene3D" id="1.20.58.220">
    <property type="entry name" value="Phosphate transport system protein phou homolog 2, domain 2"/>
    <property type="match status" value="1"/>
</dbReference>
<evidence type="ECO:0000256" key="9">
    <source>
        <dbReference type="SAM" id="Coils"/>
    </source>
</evidence>
<dbReference type="InterPro" id="IPR026022">
    <property type="entry name" value="PhoU_dom"/>
</dbReference>
<name>A0AA37IHV2_9BURK</name>
<evidence type="ECO:0000256" key="6">
    <source>
        <dbReference type="ARBA" id="ARBA00022592"/>
    </source>
</evidence>
<dbReference type="PANTHER" id="PTHR42930:SF3">
    <property type="entry name" value="PHOSPHATE-SPECIFIC TRANSPORT SYSTEM ACCESSORY PROTEIN PHOU"/>
    <property type="match status" value="1"/>
</dbReference>
<feature type="domain" description="PhoU" evidence="10">
    <location>
        <begin position="44"/>
        <end position="130"/>
    </location>
</feature>
<comment type="subcellular location">
    <subcellularLocation>
        <location evidence="1 8">Cytoplasm</location>
    </subcellularLocation>
</comment>
<comment type="caution">
    <text evidence="11">The sequence shown here is derived from an EMBL/GenBank/DDBJ whole genome shotgun (WGS) entry which is preliminary data.</text>
</comment>
<evidence type="ECO:0000256" key="8">
    <source>
        <dbReference type="PIRNR" id="PIRNR003107"/>
    </source>
</evidence>
<dbReference type="GO" id="GO:0030643">
    <property type="term" value="P:intracellular phosphate ion homeostasis"/>
    <property type="evidence" value="ECO:0007669"/>
    <property type="project" value="InterPro"/>
</dbReference>
<dbReference type="GO" id="GO:0005737">
    <property type="term" value="C:cytoplasm"/>
    <property type="evidence" value="ECO:0007669"/>
    <property type="project" value="UniProtKB-SubCell"/>
</dbReference>
<proteinExistence type="inferred from homology"/>
<dbReference type="InterPro" id="IPR038078">
    <property type="entry name" value="PhoU-like_sf"/>
</dbReference>
<keyword evidence="4 8" id="KW-0813">Transport</keyword>
<dbReference type="PANTHER" id="PTHR42930">
    <property type="entry name" value="PHOSPHATE-SPECIFIC TRANSPORT SYSTEM ACCESSORY PROTEIN PHOU"/>
    <property type="match status" value="1"/>
</dbReference>
<dbReference type="NCBIfam" id="TIGR02135">
    <property type="entry name" value="phoU_full"/>
    <property type="match status" value="1"/>
</dbReference>
<dbReference type="AlphaFoldDB" id="A0AA37IHV2"/>
<evidence type="ECO:0000313" key="12">
    <source>
        <dbReference type="Proteomes" id="UP001055111"/>
    </source>
</evidence>
<evidence type="ECO:0000313" key="11">
    <source>
        <dbReference type="EMBL" id="GJH29957.1"/>
    </source>
</evidence>
<evidence type="ECO:0000256" key="2">
    <source>
        <dbReference type="ARBA" id="ARBA00008107"/>
    </source>
</evidence>
<keyword evidence="6 8" id="KW-0592">Phosphate transport</keyword>
<keyword evidence="5 8" id="KW-0963">Cytoplasm</keyword>
<evidence type="ECO:0000256" key="5">
    <source>
        <dbReference type="ARBA" id="ARBA00022490"/>
    </source>
</evidence>
<comment type="function">
    <text evidence="7 8">Plays a role in the regulation of phosphate uptake.</text>
</comment>
<evidence type="ECO:0000259" key="10">
    <source>
        <dbReference type="Pfam" id="PF01895"/>
    </source>
</evidence>
<protein>
    <recommendedName>
        <fullName evidence="8">Phosphate-specific transport system accessory protein PhoU</fullName>
    </recommendedName>
</protein>
<evidence type="ECO:0000256" key="1">
    <source>
        <dbReference type="ARBA" id="ARBA00004496"/>
    </source>
</evidence>
<keyword evidence="9" id="KW-0175">Coiled coil</keyword>
<comment type="subunit">
    <text evidence="3 8">Homodimer.</text>
</comment>
<evidence type="ECO:0000256" key="4">
    <source>
        <dbReference type="ARBA" id="ARBA00022448"/>
    </source>
</evidence>
<dbReference type="Proteomes" id="UP001055111">
    <property type="component" value="Unassembled WGS sequence"/>
</dbReference>
<dbReference type="PIRSF" id="PIRSF003107">
    <property type="entry name" value="PhoU"/>
    <property type="match status" value="1"/>
</dbReference>
<dbReference type="Pfam" id="PF01895">
    <property type="entry name" value="PhoU"/>
    <property type="match status" value="2"/>
</dbReference>
<feature type="coiled-coil region" evidence="9">
    <location>
        <begin position="72"/>
        <end position="137"/>
    </location>
</feature>
<comment type="similarity">
    <text evidence="2 8">Belongs to the PhoU family.</text>
</comment>